<evidence type="ECO:0000256" key="2">
    <source>
        <dbReference type="SAM" id="MobiDB-lite"/>
    </source>
</evidence>
<dbReference type="GO" id="GO:1990904">
    <property type="term" value="C:ribonucleoprotein complex"/>
    <property type="evidence" value="ECO:0007669"/>
    <property type="project" value="UniProtKB-KW"/>
</dbReference>
<proteinExistence type="inferred from homology"/>
<keyword evidence="1" id="KW-0694">RNA-binding</keyword>
<dbReference type="InterPro" id="IPR009000">
    <property type="entry name" value="Transl_B-barrel_sf"/>
</dbReference>
<dbReference type="VEuPathDB" id="MicrosporidiaDB:ECU01_1360"/>
<comment type="subcellular location">
    <subcellularLocation>
        <location evidence="1">Nucleus</location>
        <location evidence="1">Nucleolus</location>
    </subcellularLocation>
</comment>
<dbReference type="Pfam" id="PF04410">
    <property type="entry name" value="Gar1"/>
    <property type="match status" value="1"/>
</dbReference>
<comment type="function">
    <text evidence="1">Required for ribosome biogenesis. Part of a complex which catalyzes pseudouridylation of rRNA. This involves the isomerization of uridine such that the ribose is subsequently attached to C5, instead of the normal N1. Pseudouridine ("psi") residues may serve to stabilize the conformation of rRNAs.</text>
</comment>
<comment type="similarity">
    <text evidence="1">Belongs to the GAR1 family.</text>
</comment>
<keyword evidence="1" id="KW-0698">rRNA processing</keyword>
<gene>
    <name evidence="3" type="ORF">ECU01_1360</name>
</gene>
<evidence type="ECO:0000256" key="1">
    <source>
        <dbReference type="RuleBase" id="RU364004"/>
    </source>
</evidence>
<dbReference type="InterPro" id="IPR038664">
    <property type="entry name" value="Gar1/Naf1_Cbf5-bd_sf"/>
</dbReference>
<dbReference type="Gene3D" id="2.40.10.230">
    <property type="entry name" value="Probable tRNA pseudouridine synthase domain"/>
    <property type="match status" value="1"/>
</dbReference>
<name>M1JKP6_ENCCN</name>
<sequence length="195" mass="22350">MRGLSCRKTFPWIMARNFNNRKRLKSTETAELGKILYMCQGQLVIKLAAKDIPYPNSPVLDASSKIIGKVDEILGRIDDVHVTIKPDDQCSISKEGETLFSYADKFIPKKRFLPREETEKKKEEMDRIKPKPKKDQVSKGNRPRAFGGKQRGSDRKPDRKWGAIQSNWSKGGRKAESRKDHGSKRPDANRVKPRN</sequence>
<feature type="compositionally biased region" description="Basic and acidic residues" evidence="2">
    <location>
        <begin position="113"/>
        <end position="137"/>
    </location>
</feature>
<dbReference type="VEuPathDB" id="MicrosporidiaDB:AEWR_011220"/>
<keyword evidence="1" id="KW-0687">Ribonucleoprotein</keyword>
<dbReference type="GO" id="GO:0006364">
    <property type="term" value="P:rRNA processing"/>
    <property type="evidence" value="ECO:0007669"/>
    <property type="project" value="UniProtKB-KW"/>
</dbReference>
<dbReference type="SUPFAM" id="SSF50447">
    <property type="entry name" value="Translation proteins"/>
    <property type="match status" value="1"/>
</dbReference>
<dbReference type="GO" id="GO:0001522">
    <property type="term" value="P:pseudouridine synthesis"/>
    <property type="evidence" value="ECO:0007669"/>
    <property type="project" value="InterPro"/>
</dbReference>
<keyword evidence="1" id="KW-0539">Nucleus</keyword>
<comment type="subunit">
    <text evidence="1">Component of the small nucleolar ribonucleoprotein particles containing H/ACA-type snoRNAs (H/ACA snoRNPs).</text>
</comment>
<feature type="region of interest" description="Disordered" evidence="2">
    <location>
        <begin position="113"/>
        <end position="195"/>
    </location>
</feature>
<dbReference type="GO" id="GO:0003723">
    <property type="term" value="F:RNA binding"/>
    <property type="evidence" value="ECO:0007669"/>
    <property type="project" value="UniProtKB-KW"/>
</dbReference>
<dbReference type="GO" id="GO:0005730">
    <property type="term" value="C:nucleolus"/>
    <property type="evidence" value="ECO:0007669"/>
    <property type="project" value="UniProtKB-SubCell"/>
</dbReference>
<dbReference type="EMBL" id="KC513612">
    <property type="protein sequence ID" value="AGE96084.1"/>
    <property type="molecule type" value="Genomic_DNA"/>
</dbReference>
<dbReference type="AlphaFoldDB" id="M1JKP6"/>
<dbReference type="VEuPathDB" id="MicrosporidiaDB:AEWD_011220"/>
<dbReference type="VEuPathDB" id="MicrosporidiaDB:AEWQ_011190"/>
<dbReference type="VEuPathDB" id="MicrosporidiaDB:M970_011220"/>
<protein>
    <recommendedName>
        <fullName evidence="1">H/ACA ribonucleoprotein complex subunit</fullName>
    </recommendedName>
</protein>
<dbReference type="InterPro" id="IPR007504">
    <property type="entry name" value="H/ACA_rnp_Gar1/Naf1"/>
</dbReference>
<keyword evidence="1" id="KW-0690">Ribosome biogenesis</keyword>
<feature type="compositionally biased region" description="Basic and acidic residues" evidence="2">
    <location>
        <begin position="151"/>
        <end position="161"/>
    </location>
</feature>
<organism evidence="3">
    <name type="scientific">Encephalitozoon cuniculi</name>
    <name type="common">Microsporidian parasite</name>
    <dbReference type="NCBI Taxonomy" id="6035"/>
    <lineage>
        <taxon>Eukaryota</taxon>
        <taxon>Fungi</taxon>
        <taxon>Fungi incertae sedis</taxon>
        <taxon>Microsporidia</taxon>
        <taxon>Unikaryonidae</taxon>
        <taxon>Encephalitozoon</taxon>
    </lineage>
</organism>
<feature type="compositionally biased region" description="Basic and acidic residues" evidence="2">
    <location>
        <begin position="173"/>
        <end position="195"/>
    </location>
</feature>
<evidence type="ECO:0000313" key="3">
    <source>
        <dbReference type="EMBL" id="AGE96084.1"/>
    </source>
</evidence>
<reference evidence="3" key="1">
    <citation type="journal article" date="2013" name="Eukaryot. Cell">
        <title>Extremely Reduced Levels of Heterozygosity in the Vertebrate Pathogen Encephalitozoon cuniculi.</title>
        <authorList>
            <person name="Selman M."/>
            <person name="Sak B."/>
            <person name="Kvac M."/>
            <person name="Farinelli L."/>
            <person name="Weiss L.M."/>
            <person name="Corradi N."/>
        </authorList>
    </citation>
    <scope>NUCLEOTIDE SEQUENCE</scope>
</reference>
<accession>M1JKP6</accession>